<keyword evidence="2" id="KW-1133">Transmembrane helix</keyword>
<keyword evidence="2" id="KW-0472">Membrane</keyword>
<gene>
    <name evidence="3" type="ORF">B0A54_01033</name>
</gene>
<organism evidence="3 4">
    <name type="scientific">Friedmanniomyces endolithicus</name>
    <dbReference type="NCBI Taxonomy" id="329885"/>
    <lineage>
        <taxon>Eukaryota</taxon>
        <taxon>Fungi</taxon>
        <taxon>Dikarya</taxon>
        <taxon>Ascomycota</taxon>
        <taxon>Pezizomycotina</taxon>
        <taxon>Dothideomycetes</taxon>
        <taxon>Dothideomycetidae</taxon>
        <taxon>Mycosphaerellales</taxon>
        <taxon>Teratosphaeriaceae</taxon>
        <taxon>Friedmanniomyces</taxon>
    </lineage>
</organism>
<feature type="transmembrane region" description="Helical" evidence="2">
    <location>
        <begin position="26"/>
        <end position="45"/>
    </location>
</feature>
<evidence type="ECO:0000256" key="1">
    <source>
        <dbReference type="SAM" id="MobiDB-lite"/>
    </source>
</evidence>
<dbReference type="EMBL" id="NAJP01000002">
    <property type="protein sequence ID" value="TKA48957.1"/>
    <property type="molecule type" value="Genomic_DNA"/>
</dbReference>
<dbReference type="AlphaFoldDB" id="A0A4U0VI57"/>
<sequence>MASTYGPSGKPSFGRSVYSLFGFTKLYNFILWFITMGYLLGFTLARFEYLSFNGVFCNASSNGATGAAPGECYYYLQNPFRTGIMLHLSTILPAAFLVVFQFTPAIRHAAILFHRINGYLIITLSLISSAGVLIIAKHAFGGDMATRTWSGALVTTTTVAYIMAYINIKLLQIDQHRAWMMRAWAYFSTIITIRIIMFASAKIISTMNGWYVTRPCSQIGSIFGPHHTVAVYPECQAYFNGTNPQQVAIVVASMDNGNPISIAATLGVSFGSAGWLAFWIHAVLIEVYLRLTPIESERLRQVSYERQLARRSKRPGYAGLVAEHIGDSKPFVPDGNTHHMGHEDVAMEALP</sequence>
<feature type="transmembrane region" description="Helical" evidence="2">
    <location>
        <begin position="84"/>
        <end position="106"/>
    </location>
</feature>
<feature type="transmembrane region" description="Helical" evidence="2">
    <location>
        <begin position="260"/>
        <end position="289"/>
    </location>
</feature>
<feature type="transmembrane region" description="Helical" evidence="2">
    <location>
        <begin position="118"/>
        <end position="136"/>
    </location>
</feature>
<evidence type="ECO:0000256" key="2">
    <source>
        <dbReference type="SAM" id="Phobius"/>
    </source>
</evidence>
<reference evidence="3 4" key="1">
    <citation type="submission" date="2017-03" db="EMBL/GenBank/DDBJ databases">
        <title>Genomes of endolithic fungi from Antarctica.</title>
        <authorList>
            <person name="Coleine C."/>
            <person name="Masonjones S."/>
            <person name="Stajich J.E."/>
        </authorList>
    </citation>
    <scope>NUCLEOTIDE SEQUENCE [LARGE SCALE GENOMIC DNA]</scope>
    <source>
        <strain evidence="3 4">CCFEE 5311</strain>
    </source>
</reference>
<feature type="compositionally biased region" description="Basic and acidic residues" evidence="1">
    <location>
        <begin position="336"/>
        <end position="345"/>
    </location>
</feature>
<feature type="transmembrane region" description="Helical" evidence="2">
    <location>
        <begin position="183"/>
        <end position="204"/>
    </location>
</feature>
<accession>A0A4U0VI57</accession>
<evidence type="ECO:0000313" key="4">
    <source>
        <dbReference type="Proteomes" id="UP000310066"/>
    </source>
</evidence>
<dbReference type="STRING" id="329885.A0A4U0VI57"/>
<dbReference type="Pfam" id="PF10067">
    <property type="entry name" value="DUF2306"/>
    <property type="match status" value="1"/>
</dbReference>
<dbReference type="OrthoDB" id="193478at2759"/>
<feature type="region of interest" description="Disordered" evidence="1">
    <location>
        <begin position="331"/>
        <end position="351"/>
    </location>
</feature>
<dbReference type="Proteomes" id="UP000310066">
    <property type="component" value="Unassembled WGS sequence"/>
</dbReference>
<name>A0A4U0VI57_9PEZI</name>
<feature type="transmembrane region" description="Helical" evidence="2">
    <location>
        <begin position="148"/>
        <end position="171"/>
    </location>
</feature>
<comment type="caution">
    <text evidence="3">The sequence shown here is derived from an EMBL/GenBank/DDBJ whole genome shotgun (WGS) entry which is preliminary data.</text>
</comment>
<keyword evidence="2" id="KW-0812">Transmembrane</keyword>
<protein>
    <recommendedName>
        <fullName evidence="5">Microtubule associated protein</fullName>
    </recommendedName>
</protein>
<proteinExistence type="predicted"/>
<dbReference type="InterPro" id="IPR018750">
    <property type="entry name" value="DUF2306_membrane"/>
</dbReference>
<evidence type="ECO:0008006" key="5">
    <source>
        <dbReference type="Google" id="ProtNLM"/>
    </source>
</evidence>
<evidence type="ECO:0000313" key="3">
    <source>
        <dbReference type="EMBL" id="TKA48957.1"/>
    </source>
</evidence>